<evidence type="ECO:0000259" key="7">
    <source>
        <dbReference type="Pfam" id="PF00520"/>
    </source>
</evidence>
<dbReference type="PANTHER" id="PTHR10037">
    <property type="entry name" value="VOLTAGE-GATED CATION CHANNEL CALCIUM AND SODIUM"/>
    <property type="match status" value="1"/>
</dbReference>
<keyword evidence="3 6" id="KW-1133">Transmembrane helix</keyword>
<dbReference type="Proteomes" id="UP000355283">
    <property type="component" value="Unassembled WGS sequence"/>
</dbReference>
<name>A0A4D9CXH8_9STRA</name>
<feature type="compositionally biased region" description="Low complexity" evidence="5">
    <location>
        <begin position="74"/>
        <end position="104"/>
    </location>
</feature>
<evidence type="ECO:0000256" key="4">
    <source>
        <dbReference type="ARBA" id="ARBA00023136"/>
    </source>
</evidence>
<accession>A0A4D9CXH8</accession>
<feature type="region of interest" description="Disordered" evidence="5">
    <location>
        <begin position="167"/>
        <end position="237"/>
    </location>
</feature>
<dbReference type="Gene3D" id="1.10.287.70">
    <property type="match status" value="1"/>
</dbReference>
<keyword evidence="9" id="KW-1185">Reference proteome</keyword>
<dbReference type="SUPFAM" id="SSF81324">
    <property type="entry name" value="Voltage-gated potassium channels"/>
    <property type="match status" value="1"/>
</dbReference>
<feature type="transmembrane region" description="Helical" evidence="6">
    <location>
        <begin position="274"/>
        <end position="294"/>
    </location>
</feature>
<dbReference type="GO" id="GO:0005248">
    <property type="term" value="F:voltage-gated sodium channel activity"/>
    <property type="evidence" value="ECO:0007669"/>
    <property type="project" value="TreeGrafter"/>
</dbReference>
<evidence type="ECO:0000313" key="8">
    <source>
        <dbReference type="EMBL" id="TFJ82263.1"/>
    </source>
</evidence>
<feature type="region of interest" description="Disordered" evidence="5">
    <location>
        <begin position="1"/>
        <end position="150"/>
    </location>
</feature>
<dbReference type="EMBL" id="SDOX01000118">
    <property type="protein sequence ID" value="TFJ82263.1"/>
    <property type="molecule type" value="Genomic_DNA"/>
</dbReference>
<feature type="transmembrane region" description="Helical" evidence="6">
    <location>
        <begin position="542"/>
        <end position="567"/>
    </location>
</feature>
<dbReference type="OrthoDB" id="78836at2759"/>
<dbReference type="AlphaFoldDB" id="A0A4D9CXH8"/>
<feature type="compositionally biased region" description="Basic and acidic residues" evidence="5">
    <location>
        <begin position="20"/>
        <end position="30"/>
    </location>
</feature>
<dbReference type="PANTHER" id="PTHR10037:SF62">
    <property type="entry name" value="SODIUM CHANNEL PROTEIN 60E"/>
    <property type="match status" value="1"/>
</dbReference>
<organism evidence="8 9">
    <name type="scientific">Nannochloropsis salina CCMP1776</name>
    <dbReference type="NCBI Taxonomy" id="1027361"/>
    <lineage>
        <taxon>Eukaryota</taxon>
        <taxon>Sar</taxon>
        <taxon>Stramenopiles</taxon>
        <taxon>Ochrophyta</taxon>
        <taxon>Eustigmatophyceae</taxon>
        <taxon>Eustigmatales</taxon>
        <taxon>Monodopsidaceae</taxon>
        <taxon>Microchloropsis</taxon>
        <taxon>Microchloropsis salina</taxon>
    </lineage>
</organism>
<feature type="compositionally biased region" description="Pro residues" evidence="5">
    <location>
        <begin position="122"/>
        <end position="134"/>
    </location>
</feature>
<feature type="compositionally biased region" description="Polar residues" evidence="5">
    <location>
        <begin position="180"/>
        <end position="202"/>
    </location>
</feature>
<dbReference type="InterPro" id="IPR043203">
    <property type="entry name" value="VGCC_Ca_Na"/>
</dbReference>
<feature type="compositionally biased region" description="Low complexity" evidence="5">
    <location>
        <begin position="204"/>
        <end position="220"/>
    </location>
</feature>
<feature type="compositionally biased region" description="Basic and acidic residues" evidence="5">
    <location>
        <begin position="627"/>
        <end position="652"/>
    </location>
</feature>
<feature type="domain" description="Ion transport" evidence="7">
    <location>
        <begin position="275"/>
        <end position="571"/>
    </location>
</feature>
<evidence type="ECO:0000256" key="2">
    <source>
        <dbReference type="ARBA" id="ARBA00022692"/>
    </source>
</evidence>
<proteinExistence type="predicted"/>
<comment type="subcellular location">
    <subcellularLocation>
        <location evidence="1">Membrane</location>
        <topology evidence="1">Multi-pass membrane protein</topology>
    </subcellularLocation>
</comment>
<evidence type="ECO:0000256" key="1">
    <source>
        <dbReference type="ARBA" id="ARBA00004141"/>
    </source>
</evidence>
<dbReference type="GO" id="GO:0001518">
    <property type="term" value="C:voltage-gated sodium channel complex"/>
    <property type="evidence" value="ECO:0007669"/>
    <property type="project" value="TreeGrafter"/>
</dbReference>
<dbReference type="InterPro" id="IPR027359">
    <property type="entry name" value="Volt_channel_dom_sf"/>
</dbReference>
<comment type="caution">
    <text evidence="8">The sequence shown here is derived from an EMBL/GenBank/DDBJ whole genome shotgun (WGS) entry which is preliminary data.</text>
</comment>
<evidence type="ECO:0000256" key="5">
    <source>
        <dbReference type="SAM" id="MobiDB-lite"/>
    </source>
</evidence>
<dbReference type="Gene3D" id="1.20.120.350">
    <property type="entry name" value="Voltage-gated potassium channels. Chain C"/>
    <property type="match status" value="1"/>
</dbReference>
<evidence type="ECO:0000256" key="3">
    <source>
        <dbReference type="ARBA" id="ARBA00022989"/>
    </source>
</evidence>
<keyword evidence="2 6" id="KW-0812">Transmembrane</keyword>
<feature type="region of interest" description="Disordered" evidence="5">
    <location>
        <begin position="581"/>
        <end position="652"/>
    </location>
</feature>
<feature type="compositionally biased region" description="Polar residues" evidence="5">
    <location>
        <begin position="31"/>
        <end position="41"/>
    </location>
</feature>
<evidence type="ECO:0000256" key="6">
    <source>
        <dbReference type="SAM" id="Phobius"/>
    </source>
</evidence>
<evidence type="ECO:0000313" key="9">
    <source>
        <dbReference type="Proteomes" id="UP000355283"/>
    </source>
</evidence>
<feature type="transmembrane region" description="Helical" evidence="6">
    <location>
        <begin position="414"/>
        <end position="439"/>
    </location>
</feature>
<dbReference type="Pfam" id="PF00520">
    <property type="entry name" value="Ion_trans"/>
    <property type="match status" value="1"/>
</dbReference>
<feature type="compositionally biased region" description="Pro residues" evidence="5">
    <location>
        <begin position="221"/>
        <end position="231"/>
    </location>
</feature>
<gene>
    <name evidence="8" type="ORF">NSK_006383</name>
</gene>
<sequence length="652" mass="69864">MSSPPPTPHKSTRQSFGFDDGDKIEKRHTESCQISSGGDSPSNPPEARGRRGTGTSSNHGAADLAQTRDAETRATSLSLASPSPATLVPLPADPLSSSAPSMPAQGPGAPLPLEFGALTLVPSPPLRGPSPSPTPSSERMEHQGRSGGPTAQLASLVLPADHDSLIPLARGFLTPPPTPHGTTRSPASSMDPTLAPKSSQYSFPRPSSASSYARASAGPGARPPALPPSSLPRPRRLPRNLSHAFRKSYPAFIEFHIPITHPLRLPAVLLFDSVAWDAGILLLVLLNALTLTFWRPTNAFSSSSQAILLFEIIFQLCFTNEAVVKIIALGLFRHPRSYFRDPWNVFDFFVLIAAWLALYASFSSSVAPPPDISPDSPNAAPSLHGPLMVFGVLRVLRPFRILNLLPELKRLTGAVYLALPSLTTLMSLTLLVFVTLGVVGLNLLRGTFHQQCYRPRGNYFEFTEASTDGLALCSLKGETGGGRECPANFVCRDAPLGPNLGFTSFDNVWVAFLTIFQCMTQEGWVQVLYWARQSGGRYTTAYFLLIFFLSFFLFNLIIVFVIVNYSLSQERGAIDRLREREGGREGGRGEAAGWDGGRGGGTKAERKKSAVTPLVTGAAGEGGGKGGQDEGREIGREGGREGGKKHGEESAG</sequence>
<feature type="transmembrane region" description="Helical" evidence="6">
    <location>
        <begin position="306"/>
        <end position="332"/>
    </location>
</feature>
<reference evidence="8 9" key="1">
    <citation type="submission" date="2019-01" db="EMBL/GenBank/DDBJ databases">
        <title>Nuclear Genome Assembly of the Microalgal Biofuel strain Nannochloropsis salina CCMP1776.</title>
        <authorList>
            <person name="Hovde B."/>
        </authorList>
    </citation>
    <scope>NUCLEOTIDE SEQUENCE [LARGE SCALE GENOMIC DNA]</scope>
    <source>
        <strain evidence="8 9">CCMP1776</strain>
    </source>
</reference>
<feature type="transmembrane region" description="Helical" evidence="6">
    <location>
        <begin position="344"/>
        <end position="362"/>
    </location>
</feature>
<dbReference type="InterPro" id="IPR005821">
    <property type="entry name" value="Ion_trans_dom"/>
</dbReference>
<keyword evidence="4 6" id="KW-0472">Membrane</keyword>
<protein>
    <recommendedName>
        <fullName evidence="7">Ion transport domain-containing protein</fullName>
    </recommendedName>
</protein>